<keyword evidence="1" id="KW-1133">Transmembrane helix</keyword>
<proteinExistence type="predicted"/>
<feature type="transmembrane region" description="Helical" evidence="1">
    <location>
        <begin position="6"/>
        <end position="27"/>
    </location>
</feature>
<dbReference type="KEGG" id="ang:An07g03870"/>
<dbReference type="VEuPathDB" id="FungiDB:An07g03870"/>
<evidence type="ECO:0000313" key="2">
    <source>
        <dbReference type="RefSeq" id="XP_059605357.1"/>
    </source>
</evidence>
<organism evidence="2">
    <name type="scientific">Aspergillus niger</name>
    <dbReference type="NCBI Taxonomy" id="5061"/>
    <lineage>
        <taxon>Eukaryota</taxon>
        <taxon>Fungi</taxon>
        <taxon>Dikarya</taxon>
        <taxon>Ascomycota</taxon>
        <taxon>Pezizomycotina</taxon>
        <taxon>Eurotiomycetes</taxon>
        <taxon>Eurotiomycetidae</taxon>
        <taxon>Eurotiales</taxon>
        <taxon>Aspergillaceae</taxon>
        <taxon>Aspergillus</taxon>
        <taxon>Aspergillus subgen. Circumdati</taxon>
    </lineage>
</organism>
<reference evidence="2" key="1">
    <citation type="submission" date="2025-02" db="EMBL/GenBank/DDBJ databases">
        <authorList>
            <consortium name="NCBI Genome Project"/>
        </authorList>
    </citation>
    <scope>NUCLEOTIDE SEQUENCE</scope>
</reference>
<keyword evidence="1" id="KW-0472">Membrane</keyword>
<keyword evidence="1" id="KW-0812">Transmembrane</keyword>
<dbReference type="RefSeq" id="XP_059605357.1">
    <property type="nucleotide sequence ID" value="XM_059748372.1"/>
</dbReference>
<dbReference type="AlphaFoldDB" id="A0AAJ8BXT8"/>
<accession>A0AAJ8BXT8</accession>
<protein>
    <submittedName>
        <fullName evidence="2">Uncharacterized protein</fullName>
    </submittedName>
</protein>
<reference evidence="2" key="2">
    <citation type="submission" date="2025-08" db="UniProtKB">
        <authorList>
            <consortium name="RefSeq"/>
        </authorList>
    </citation>
    <scope>IDENTIFICATION</scope>
</reference>
<name>A0AAJ8BXT8_ASPNG</name>
<sequence>MPTEYTEIAFAVGSIHLLPFLLGVYIYRKPKTPTGEADIAGPMSTYLPNWAICLPSHVYIQRLFTTRKRSQTEVSKPLNVVSLTPPVDIELMIGVQPRQISHIQMKWRVGSSIKLGS</sequence>
<dbReference type="GeneID" id="84591351"/>
<evidence type="ECO:0000256" key="1">
    <source>
        <dbReference type="SAM" id="Phobius"/>
    </source>
</evidence>
<gene>
    <name evidence="2" type="ORF">An07g03870</name>
</gene>